<feature type="region of interest" description="Disordered" evidence="8">
    <location>
        <begin position="694"/>
        <end position="732"/>
    </location>
</feature>
<evidence type="ECO:0000313" key="10">
    <source>
        <dbReference type="EMBL" id="KAG2490282.1"/>
    </source>
</evidence>
<dbReference type="GO" id="GO:0000166">
    <property type="term" value="F:nucleotide binding"/>
    <property type="evidence" value="ECO:0007669"/>
    <property type="project" value="UniProtKB-KW"/>
</dbReference>
<feature type="region of interest" description="Disordered" evidence="8">
    <location>
        <begin position="649"/>
        <end position="674"/>
    </location>
</feature>
<dbReference type="PANTHER" id="PTHR11920:SF335">
    <property type="entry name" value="GUANYLATE CYCLASE"/>
    <property type="match status" value="1"/>
</dbReference>
<feature type="compositionally biased region" description="Polar residues" evidence="8">
    <location>
        <begin position="412"/>
        <end position="422"/>
    </location>
</feature>
<proteinExistence type="inferred from homology"/>
<dbReference type="EMBL" id="JAEHOE010000063">
    <property type="protein sequence ID" value="KAG2490282.1"/>
    <property type="molecule type" value="Genomic_DNA"/>
</dbReference>
<feature type="region of interest" description="Disordered" evidence="8">
    <location>
        <begin position="760"/>
        <end position="825"/>
    </location>
</feature>
<feature type="compositionally biased region" description="Polar residues" evidence="8">
    <location>
        <begin position="279"/>
        <end position="300"/>
    </location>
</feature>
<dbReference type="OrthoDB" id="548029at2759"/>
<keyword evidence="4" id="KW-1133">Transmembrane helix</keyword>
<feature type="compositionally biased region" description="Low complexity" evidence="8">
    <location>
        <begin position="760"/>
        <end position="784"/>
    </location>
</feature>
<evidence type="ECO:0000256" key="8">
    <source>
        <dbReference type="SAM" id="MobiDB-lite"/>
    </source>
</evidence>
<dbReference type="InterPro" id="IPR001054">
    <property type="entry name" value="A/G_cyclase"/>
</dbReference>
<feature type="region of interest" description="Disordered" evidence="8">
    <location>
        <begin position="270"/>
        <end position="316"/>
    </location>
</feature>
<dbReference type="InterPro" id="IPR050401">
    <property type="entry name" value="Cyclic_nucleotide_synthase"/>
</dbReference>
<feature type="compositionally biased region" description="Polar residues" evidence="8">
    <location>
        <begin position="650"/>
        <end position="661"/>
    </location>
</feature>
<keyword evidence="3" id="KW-0547">Nucleotide-binding</keyword>
<feature type="compositionally biased region" description="Low complexity" evidence="8">
    <location>
        <begin position="395"/>
        <end position="408"/>
    </location>
</feature>
<feature type="region of interest" description="Disordered" evidence="8">
    <location>
        <begin position="996"/>
        <end position="1018"/>
    </location>
</feature>
<dbReference type="InterPro" id="IPR029787">
    <property type="entry name" value="Nucleotide_cyclase"/>
</dbReference>
<evidence type="ECO:0000256" key="2">
    <source>
        <dbReference type="ARBA" id="ARBA00022692"/>
    </source>
</evidence>
<feature type="region of interest" description="Disordered" evidence="8">
    <location>
        <begin position="50"/>
        <end position="73"/>
    </location>
</feature>
<feature type="region of interest" description="Disordered" evidence="8">
    <location>
        <begin position="851"/>
        <end position="902"/>
    </location>
</feature>
<evidence type="ECO:0000256" key="3">
    <source>
        <dbReference type="ARBA" id="ARBA00022741"/>
    </source>
</evidence>
<dbReference type="InterPro" id="IPR018297">
    <property type="entry name" value="A/G_cyclase_CS"/>
</dbReference>
<feature type="compositionally biased region" description="Low complexity" evidence="8">
    <location>
        <begin position="996"/>
        <end position="1007"/>
    </location>
</feature>
<comment type="similarity">
    <text evidence="7">Belongs to the adenylyl cyclase class-4/guanylyl cyclase family.</text>
</comment>
<feature type="region of interest" description="Disordered" evidence="8">
    <location>
        <begin position="609"/>
        <end position="633"/>
    </location>
</feature>
<evidence type="ECO:0000256" key="1">
    <source>
        <dbReference type="ARBA" id="ARBA00004370"/>
    </source>
</evidence>
<evidence type="ECO:0000256" key="7">
    <source>
        <dbReference type="RuleBase" id="RU000405"/>
    </source>
</evidence>
<feature type="compositionally biased region" description="Low complexity" evidence="8">
    <location>
        <begin position="709"/>
        <end position="720"/>
    </location>
</feature>
<accession>A0A835XV83</accession>
<organism evidence="10 11">
    <name type="scientific">Edaphochlamys debaryana</name>
    <dbReference type="NCBI Taxonomy" id="47281"/>
    <lineage>
        <taxon>Eukaryota</taxon>
        <taxon>Viridiplantae</taxon>
        <taxon>Chlorophyta</taxon>
        <taxon>core chlorophytes</taxon>
        <taxon>Chlorophyceae</taxon>
        <taxon>CS clade</taxon>
        <taxon>Chlamydomonadales</taxon>
        <taxon>Chlamydomonadales incertae sedis</taxon>
        <taxon>Edaphochlamys</taxon>
    </lineage>
</organism>
<dbReference type="GO" id="GO:0035556">
    <property type="term" value="P:intracellular signal transduction"/>
    <property type="evidence" value="ECO:0007669"/>
    <property type="project" value="InterPro"/>
</dbReference>
<dbReference type="GO" id="GO:0005886">
    <property type="term" value="C:plasma membrane"/>
    <property type="evidence" value="ECO:0007669"/>
    <property type="project" value="TreeGrafter"/>
</dbReference>
<dbReference type="Gene3D" id="3.30.70.1230">
    <property type="entry name" value="Nucleotide cyclase"/>
    <property type="match status" value="1"/>
</dbReference>
<dbReference type="PANTHER" id="PTHR11920">
    <property type="entry name" value="GUANYLYL CYCLASE"/>
    <property type="match status" value="1"/>
</dbReference>
<evidence type="ECO:0000256" key="5">
    <source>
        <dbReference type="ARBA" id="ARBA00023136"/>
    </source>
</evidence>
<evidence type="ECO:0000313" key="11">
    <source>
        <dbReference type="Proteomes" id="UP000612055"/>
    </source>
</evidence>
<feature type="region of interest" description="Disordered" evidence="8">
    <location>
        <begin position="233"/>
        <end position="258"/>
    </location>
</feature>
<keyword evidence="11" id="KW-1185">Reference proteome</keyword>
<keyword evidence="2" id="KW-0812">Transmembrane</keyword>
<evidence type="ECO:0000256" key="6">
    <source>
        <dbReference type="ARBA" id="ARBA00023239"/>
    </source>
</evidence>
<dbReference type="Proteomes" id="UP000612055">
    <property type="component" value="Unassembled WGS sequence"/>
</dbReference>
<keyword evidence="5" id="KW-0472">Membrane</keyword>
<dbReference type="SUPFAM" id="SSF55073">
    <property type="entry name" value="Nucleotide cyclase"/>
    <property type="match status" value="1"/>
</dbReference>
<feature type="compositionally biased region" description="Polar residues" evidence="8">
    <location>
        <begin position="242"/>
        <end position="254"/>
    </location>
</feature>
<gene>
    <name evidence="10" type="ORF">HYH03_011234</name>
</gene>
<name>A0A835XV83_9CHLO</name>
<feature type="region of interest" description="Disordered" evidence="8">
    <location>
        <begin position="1"/>
        <end position="31"/>
    </location>
</feature>
<dbReference type="GO" id="GO:0004016">
    <property type="term" value="F:adenylate cyclase activity"/>
    <property type="evidence" value="ECO:0007669"/>
    <property type="project" value="TreeGrafter"/>
</dbReference>
<dbReference type="GO" id="GO:0007168">
    <property type="term" value="P:receptor guanylyl cyclase signaling pathway"/>
    <property type="evidence" value="ECO:0007669"/>
    <property type="project" value="TreeGrafter"/>
</dbReference>
<reference evidence="10" key="1">
    <citation type="journal article" date="2020" name="bioRxiv">
        <title>Comparative genomics of Chlamydomonas.</title>
        <authorList>
            <person name="Craig R.J."/>
            <person name="Hasan A.R."/>
            <person name="Ness R.W."/>
            <person name="Keightley P.D."/>
        </authorList>
    </citation>
    <scope>NUCLEOTIDE SEQUENCE</scope>
    <source>
        <strain evidence="10">CCAP 11/70</strain>
    </source>
</reference>
<dbReference type="PROSITE" id="PS50125">
    <property type="entry name" value="GUANYLATE_CYCLASE_2"/>
    <property type="match status" value="1"/>
</dbReference>
<keyword evidence="6 7" id="KW-0456">Lyase</keyword>
<comment type="caution">
    <text evidence="10">The sequence shown here is derived from an EMBL/GenBank/DDBJ whole genome shotgun (WGS) entry which is preliminary data.</text>
</comment>
<dbReference type="AlphaFoldDB" id="A0A835XV83"/>
<sequence length="1231" mass="125948">MSFEPSDVKGGYLAEKAGSTNPLPSHCGPGTGMLMTGGLTMTMTMSTATGTASTAATNRGRGHTAAEASNDQGSCSRADAARQLLDLAWEGLPACVTVFTAESAVAFQNAASRTYMGERVGPCGQKAGLGASLQRPGEAVGDIDASCSELLRLLASRGSAAPVGSCSGRGGEAEVRLEVEGCEEGGEGGGGMLSRLFALDLSKLEQLLEATQLLGRRTARGAWEGIVRVPATLNPAGVAPTGTDSSLHRSNASRENARVARAATALLDPRGCVAGPAQGPQQPDGSPRQASAAGTQQPSLAPQPPAEGSPGMADVPAAAQPVSEPAAGVGAPVPQGGAAGCCPPQGQDTGPLPSFAGAFMLPAVEEATGGPATVDLLGTAQSLLGTDAEAACGFSGRSPASSSTPSRPDTFLRQNSSTRRFTSVSPLATSTWGLLMTSSPETAAKDPVRILTGDLPSSGPPRRSLTSVVLDQTFTASTAPAAPAPMSPPAMLTTASTVGGPPPRELATAWCALEPSPPPPPPRALALATATGPAAAAASAAVAAAVMARGSSASRAAAGDERQASDGTHDTLGPLLDALSMASVSRRRSAGPFGGSRSFSIGRPRVQAQPLAAPPCGDGPPLAISHPHPYPAAHPDNLPWQEGVPRVQRSRSQIDLGSGSTVGPAAEEEGGSAALQAAGRGLGLAVRHSMLGPASTTSATSVRHGRALSSHSRGSTGRQSRTSHDAPSVAGSAMASMLQASGSNGGPRILQFANSVRNSGAAAAPNGTTATSGPRSRTSGRSGSVQSPSLLLGHWGSRPLTAEHHQTTTGEDADRVTPSLMSRPASGFSRAASCVEIGAEAMRRGLRAAELAKGQPSAAPAALEEPGVQPPWSPSPEQLAAKQTQEDEQLEQQQQLDESEMEAVVEVEVEADVEKEPEGKTAGHEQPRLAWHEVRAAAVEDPDSGARYLVVMQRDVTAKVEAERHIAQVSEMEHRLLEQVFPRHVLAYMTEEGCQPAAAPENEGPGADNAAPSTPSWRPQVRDCTRLATWHPQVTILFADIQGFTPMCKQLPAAVVMKFLNDLFVRFDSLLDVHGVYKVETIGDCYVVAGGLIAEDADGMAAVQGGGVSDPRQADQVFSFAQAMLHAASAVTLPTTGEPVRIRVGIHSGPVVSGVVGTRMPRFCLFGDTVNTASRMESTSQAGAIHASSDTFALLSPHQRQGWAPTGGIEVKGKGRMDTFLWGGSAAEGSQ</sequence>
<dbReference type="GO" id="GO:0001653">
    <property type="term" value="F:peptide receptor activity"/>
    <property type="evidence" value="ECO:0007669"/>
    <property type="project" value="TreeGrafter"/>
</dbReference>
<dbReference type="CDD" id="cd07302">
    <property type="entry name" value="CHD"/>
    <property type="match status" value="1"/>
</dbReference>
<feature type="region of interest" description="Disordered" evidence="8">
    <location>
        <begin position="394"/>
        <end position="422"/>
    </location>
</feature>
<protein>
    <recommendedName>
        <fullName evidence="9">Guanylate cyclase domain-containing protein</fullName>
    </recommendedName>
</protein>
<evidence type="ECO:0000256" key="4">
    <source>
        <dbReference type="ARBA" id="ARBA00022989"/>
    </source>
</evidence>
<evidence type="ECO:0000259" key="9">
    <source>
        <dbReference type="PROSITE" id="PS50125"/>
    </source>
</evidence>
<dbReference type="GO" id="GO:0004383">
    <property type="term" value="F:guanylate cyclase activity"/>
    <property type="evidence" value="ECO:0007669"/>
    <property type="project" value="TreeGrafter"/>
</dbReference>
<comment type="subcellular location">
    <subcellularLocation>
        <location evidence="1">Membrane</location>
    </subcellularLocation>
</comment>
<dbReference type="Pfam" id="PF00211">
    <property type="entry name" value="Guanylate_cyc"/>
    <property type="match status" value="1"/>
</dbReference>
<feature type="domain" description="Guanylate cyclase" evidence="9">
    <location>
        <begin position="1035"/>
        <end position="1177"/>
    </location>
</feature>
<dbReference type="PROSITE" id="PS00452">
    <property type="entry name" value="GUANYLATE_CYCLASE_1"/>
    <property type="match status" value="1"/>
</dbReference>
<dbReference type="SMART" id="SM00044">
    <property type="entry name" value="CYCc"/>
    <property type="match status" value="1"/>
</dbReference>